<accession>A0A7I7RQE5</accession>
<geneLocation type="plasmid" evidence="1">
    <name>pJCM18538</name>
</geneLocation>
<name>A0A7I7RQE5_9MYCO</name>
<evidence type="ECO:0000313" key="1">
    <source>
        <dbReference type="EMBL" id="BBY46792.1"/>
    </source>
</evidence>
<gene>
    <name evidence="1" type="ORF">MARA_02220</name>
</gene>
<proteinExistence type="predicted"/>
<keyword evidence="1" id="KW-0614">Plasmid</keyword>
<keyword evidence="2" id="KW-1185">Reference proteome</keyword>
<sequence>MRYGAMLRTAIAHTTRIVRHTGLEPCAVAKIIGTALTVRRPRTRYLVGRDAIAAAIIARFVPDRLVGRLLMQMLVSDRRRNAASST</sequence>
<reference evidence="1 2" key="1">
    <citation type="journal article" date="2019" name="Emerg. Microbes Infect.">
        <title>Comprehensive subspecies identification of 175 nontuberculous mycobacteria species based on 7547 genomic profiles.</title>
        <authorList>
            <person name="Matsumoto Y."/>
            <person name="Kinjo T."/>
            <person name="Motooka D."/>
            <person name="Nabeya D."/>
            <person name="Jung N."/>
            <person name="Uechi K."/>
            <person name="Horii T."/>
            <person name="Iida T."/>
            <person name="Fujita J."/>
            <person name="Nakamura S."/>
        </authorList>
    </citation>
    <scope>NUCLEOTIDE SEQUENCE [LARGE SCALE GENOMIC DNA]</scope>
    <source>
        <strain evidence="1 2">JCM 18538</strain>
        <plasmid evidence="1">pJCM18538</plasmid>
    </source>
</reference>
<dbReference type="EMBL" id="AP022592">
    <property type="protein sequence ID" value="BBY46792.1"/>
    <property type="molecule type" value="Genomic_DNA"/>
</dbReference>
<dbReference type="KEGG" id="marz:MARA_02220"/>
<protein>
    <submittedName>
        <fullName evidence="1">Uncharacterized protein</fullName>
    </submittedName>
</protein>
<dbReference type="AlphaFoldDB" id="A0A7I7RQE5"/>
<dbReference type="Proteomes" id="UP000467428">
    <property type="component" value="Plasmid pJCM18538"/>
</dbReference>
<evidence type="ECO:0000313" key="2">
    <source>
        <dbReference type="Proteomes" id="UP000467428"/>
    </source>
</evidence>
<organism evidence="1 2">
    <name type="scientific">Mycolicibacterium arabiense</name>
    <dbReference type="NCBI Taxonomy" id="1286181"/>
    <lineage>
        <taxon>Bacteria</taxon>
        <taxon>Bacillati</taxon>
        <taxon>Actinomycetota</taxon>
        <taxon>Actinomycetes</taxon>
        <taxon>Mycobacteriales</taxon>
        <taxon>Mycobacteriaceae</taxon>
        <taxon>Mycolicibacterium</taxon>
    </lineage>
</organism>